<accession>A0A4R1AUY2</accession>
<proteinExistence type="predicted"/>
<evidence type="ECO:0008006" key="3">
    <source>
        <dbReference type="Google" id="ProtNLM"/>
    </source>
</evidence>
<dbReference type="EMBL" id="SJTH01000012">
    <property type="protein sequence ID" value="TCJ03979.1"/>
    <property type="molecule type" value="Genomic_DNA"/>
</dbReference>
<sequence>MLGLPRGEVFLVPWTNKWIREFEVEKQSIQKAIGQYTLNIHHIGSTAVKGLIAKPIIDIDIDMIDHLKKSLIKIL</sequence>
<dbReference type="PANTHER" id="PTHR34822:SF1">
    <property type="entry name" value="GRPB FAMILY PROTEIN"/>
    <property type="match status" value="1"/>
</dbReference>
<name>A0A4R1AUY2_9BACI</name>
<dbReference type="Pfam" id="PF04229">
    <property type="entry name" value="GrpB"/>
    <property type="match status" value="1"/>
</dbReference>
<dbReference type="InterPro" id="IPR043519">
    <property type="entry name" value="NT_sf"/>
</dbReference>
<gene>
    <name evidence="1" type="ORF">E0Y62_12160</name>
</gene>
<evidence type="ECO:0000313" key="1">
    <source>
        <dbReference type="EMBL" id="TCJ03979.1"/>
    </source>
</evidence>
<dbReference type="SUPFAM" id="SSF81301">
    <property type="entry name" value="Nucleotidyltransferase"/>
    <property type="match status" value="1"/>
</dbReference>
<protein>
    <recommendedName>
        <fullName evidence="3">GrpB family protein</fullName>
    </recommendedName>
</protein>
<comment type="caution">
    <text evidence="1">The sequence shown here is derived from an EMBL/GenBank/DDBJ whole genome shotgun (WGS) entry which is preliminary data.</text>
</comment>
<reference evidence="1 2" key="1">
    <citation type="submission" date="2019-03" db="EMBL/GenBank/DDBJ databases">
        <authorList>
            <person name="Jensen L."/>
            <person name="Storgaard J."/>
            <person name="Sulaj E."/>
            <person name="Schramm A."/>
            <person name="Marshall I.P.G."/>
        </authorList>
    </citation>
    <scope>NUCLEOTIDE SEQUENCE [LARGE SCALE GENOMIC DNA]</scope>
    <source>
        <strain evidence="1 2">2017H2G3</strain>
    </source>
</reference>
<dbReference type="AlphaFoldDB" id="A0A4R1AUY2"/>
<dbReference type="PANTHER" id="PTHR34822">
    <property type="entry name" value="GRPB DOMAIN PROTEIN (AFU_ORTHOLOGUE AFUA_1G01530)"/>
    <property type="match status" value="1"/>
</dbReference>
<keyword evidence="2" id="KW-1185">Reference proteome</keyword>
<evidence type="ECO:0000313" key="2">
    <source>
        <dbReference type="Proteomes" id="UP000293846"/>
    </source>
</evidence>
<dbReference type="STRING" id="1742358.GCA_001439605_00111"/>
<organism evidence="1 2">
    <name type="scientific">Cytobacillus praedii</name>
    <dbReference type="NCBI Taxonomy" id="1742358"/>
    <lineage>
        <taxon>Bacteria</taxon>
        <taxon>Bacillati</taxon>
        <taxon>Bacillota</taxon>
        <taxon>Bacilli</taxon>
        <taxon>Bacillales</taxon>
        <taxon>Bacillaceae</taxon>
        <taxon>Cytobacillus</taxon>
    </lineage>
</organism>
<dbReference type="OrthoDB" id="9799092at2"/>
<dbReference type="Gene3D" id="3.30.460.10">
    <property type="entry name" value="Beta Polymerase, domain 2"/>
    <property type="match status" value="1"/>
</dbReference>
<dbReference type="Proteomes" id="UP000293846">
    <property type="component" value="Unassembled WGS sequence"/>
</dbReference>
<dbReference type="InterPro" id="IPR007344">
    <property type="entry name" value="GrpB/CoaE"/>
</dbReference>